<dbReference type="EMBL" id="BKCJ010280830">
    <property type="protein sequence ID" value="GEZ45415.1"/>
    <property type="molecule type" value="Genomic_DNA"/>
</dbReference>
<protein>
    <submittedName>
        <fullName evidence="4">Reverse transcriptase domain-containing protein</fullName>
    </submittedName>
</protein>
<organism evidence="4">
    <name type="scientific">Tanacetum cinerariifolium</name>
    <name type="common">Dalmatian daisy</name>
    <name type="synonym">Chrysanthemum cinerariifolium</name>
    <dbReference type="NCBI Taxonomy" id="118510"/>
    <lineage>
        <taxon>Eukaryota</taxon>
        <taxon>Viridiplantae</taxon>
        <taxon>Streptophyta</taxon>
        <taxon>Embryophyta</taxon>
        <taxon>Tracheophyta</taxon>
        <taxon>Spermatophyta</taxon>
        <taxon>Magnoliopsida</taxon>
        <taxon>eudicotyledons</taxon>
        <taxon>Gunneridae</taxon>
        <taxon>Pentapetalae</taxon>
        <taxon>asterids</taxon>
        <taxon>campanulids</taxon>
        <taxon>Asterales</taxon>
        <taxon>Asteraceae</taxon>
        <taxon>Asteroideae</taxon>
        <taxon>Anthemideae</taxon>
        <taxon>Anthemidinae</taxon>
        <taxon>Tanacetum</taxon>
    </lineage>
</organism>
<keyword evidence="1" id="KW-0479">Metal-binding</keyword>
<evidence type="ECO:0000256" key="2">
    <source>
        <dbReference type="SAM" id="Coils"/>
    </source>
</evidence>
<keyword evidence="1" id="KW-0863">Zinc-finger</keyword>
<name>A0A699IK96_TANCI</name>
<sequence>MRRIKEILNHLDKLSLDRIENMEDNIKGLGKGRVIIQQDFNNLETELQETRARVAKLKRKQLGQNNKISLARFMIANLEQILKNIQAHHQADKESSEGAVGLFCWFERTESVFSVAIVPKSARIEKDYNLSWIEFKKLLIKKYCLGLRRTFINNNYRNTNTNNRYNNYQPQHNQRQEAVRAYAVTPAKNNGYNGNSPLCKKCTLHHTGPFTAKCNTCNKVGHLTKNCRNKGPATGSNLLPVTDTCHAYEEKGHYANQCRKTANNNAHGRSYMLRDRNAHQTQT</sequence>
<dbReference type="PROSITE" id="PS50158">
    <property type="entry name" value="ZF_CCHC"/>
    <property type="match status" value="1"/>
</dbReference>
<dbReference type="AlphaFoldDB" id="A0A699IK96"/>
<reference evidence="4" key="1">
    <citation type="journal article" date="2019" name="Sci. Rep.">
        <title>Draft genome of Tanacetum cinerariifolium, the natural source of mosquito coil.</title>
        <authorList>
            <person name="Yamashiro T."/>
            <person name="Shiraishi A."/>
            <person name="Satake H."/>
            <person name="Nakayama K."/>
        </authorList>
    </citation>
    <scope>NUCLEOTIDE SEQUENCE</scope>
</reference>
<accession>A0A699IK96</accession>
<evidence type="ECO:0000259" key="3">
    <source>
        <dbReference type="PROSITE" id="PS50158"/>
    </source>
</evidence>
<keyword evidence="1" id="KW-0862">Zinc</keyword>
<dbReference type="GO" id="GO:0003964">
    <property type="term" value="F:RNA-directed DNA polymerase activity"/>
    <property type="evidence" value="ECO:0007669"/>
    <property type="project" value="UniProtKB-KW"/>
</dbReference>
<dbReference type="GO" id="GO:0003676">
    <property type="term" value="F:nucleic acid binding"/>
    <property type="evidence" value="ECO:0007669"/>
    <property type="project" value="InterPro"/>
</dbReference>
<feature type="domain" description="CCHC-type" evidence="3">
    <location>
        <begin position="213"/>
        <end position="229"/>
    </location>
</feature>
<feature type="coiled-coil region" evidence="2">
    <location>
        <begin position="33"/>
        <end position="60"/>
    </location>
</feature>
<evidence type="ECO:0000313" key="4">
    <source>
        <dbReference type="EMBL" id="GEZ45415.1"/>
    </source>
</evidence>
<keyword evidence="4" id="KW-0695">RNA-directed DNA polymerase</keyword>
<comment type="caution">
    <text evidence="4">The sequence shown here is derived from an EMBL/GenBank/DDBJ whole genome shotgun (WGS) entry which is preliminary data.</text>
</comment>
<dbReference type="GO" id="GO:0008270">
    <property type="term" value="F:zinc ion binding"/>
    <property type="evidence" value="ECO:0007669"/>
    <property type="project" value="UniProtKB-KW"/>
</dbReference>
<gene>
    <name evidence="4" type="ORF">Tci_517388</name>
</gene>
<dbReference type="Gene3D" id="4.10.60.10">
    <property type="entry name" value="Zinc finger, CCHC-type"/>
    <property type="match status" value="1"/>
</dbReference>
<keyword evidence="2" id="KW-0175">Coiled coil</keyword>
<evidence type="ECO:0000256" key="1">
    <source>
        <dbReference type="PROSITE-ProRule" id="PRU00047"/>
    </source>
</evidence>
<proteinExistence type="predicted"/>
<keyword evidence="4" id="KW-0808">Transferase</keyword>
<dbReference type="InterPro" id="IPR001878">
    <property type="entry name" value="Znf_CCHC"/>
</dbReference>
<keyword evidence="4" id="KW-0548">Nucleotidyltransferase</keyword>
<dbReference type="SMART" id="SM00343">
    <property type="entry name" value="ZnF_C2HC"/>
    <property type="match status" value="2"/>
</dbReference>